<organism evidence="10 11">
    <name type="scientific">Haloplasma contractile SSD-17B</name>
    <dbReference type="NCBI Taxonomy" id="1033810"/>
    <lineage>
        <taxon>Bacteria</taxon>
        <taxon>Bacillati</taxon>
        <taxon>Mycoplasmatota</taxon>
        <taxon>Mollicutes</taxon>
        <taxon>Haloplasmatales</taxon>
        <taxon>Haloplasmataceae</taxon>
        <taxon>Haloplasma</taxon>
    </lineage>
</organism>
<keyword evidence="5 8" id="KW-1133">Transmembrane helix</keyword>
<feature type="transmembrane region" description="Helical" evidence="8">
    <location>
        <begin position="12"/>
        <end position="31"/>
    </location>
</feature>
<evidence type="ECO:0000256" key="2">
    <source>
        <dbReference type="ARBA" id="ARBA00022475"/>
    </source>
</evidence>
<reference evidence="10 11" key="2">
    <citation type="journal article" date="2013" name="PLoS ONE">
        <title>INDIGO - INtegrated Data Warehouse of MIcrobial GenOmes with Examples from the Red Sea Extremophiles.</title>
        <authorList>
            <person name="Alam I."/>
            <person name="Antunes A."/>
            <person name="Kamau A.A."/>
            <person name="Ba Alawi W."/>
            <person name="Kalkatawi M."/>
            <person name="Stingl U."/>
            <person name="Bajic V.B."/>
        </authorList>
    </citation>
    <scope>NUCLEOTIDE SEQUENCE [LARGE SCALE GENOMIC DNA]</scope>
    <source>
        <strain evidence="10 11">SSD-17B</strain>
    </source>
</reference>
<sequence length="240" mass="27700">MAEYHVLGKMKRFSLYSLLSIVALGVTIYLFTDYKYVDTILVEGNYYVSEEDVIIHSGLNNDQLFLAIDQHKIEFLVTSHPVIQSVTMTKQFPNDIKIEVLEHKVIGCLEEENNYFQLFSNGYREQVSPLTSCQGSIITGVNAYFNDMLLESFINEFSKIGKDTLSQISETIYSPNEFNKNRIISYMTDGNKIIYTIDTIHKLNYYKDMVNQIYLTYDGEVNGVFDFEVGAYFTPYDTVK</sequence>
<dbReference type="Pfam" id="PF08478">
    <property type="entry name" value="POTRA_1"/>
    <property type="match status" value="1"/>
</dbReference>
<dbReference type="PANTHER" id="PTHR37820">
    <property type="entry name" value="CELL DIVISION PROTEIN DIVIB"/>
    <property type="match status" value="1"/>
</dbReference>
<dbReference type="GO" id="GO:0051301">
    <property type="term" value="P:cell division"/>
    <property type="evidence" value="ECO:0007669"/>
    <property type="project" value="UniProtKB-KW"/>
</dbReference>
<dbReference type="RefSeq" id="WP_008825753.1">
    <property type="nucleotide sequence ID" value="NZ_AFNU02000003.1"/>
</dbReference>
<evidence type="ECO:0000313" key="11">
    <source>
        <dbReference type="Proteomes" id="UP000005707"/>
    </source>
</evidence>
<evidence type="ECO:0000256" key="5">
    <source>
        <dbReference type="ARBA" id="ARBA00022989"/>
    </source>
</evidence>
<dbReference type="InterPro" id="IPR050487">
    <property type="entry name" value="FtsQ_DivIB"/>
</dbReference>
<evidence type="ECO:0000256" key="4">
    <source>
        <dbReference type="ARBA" id="ARBA00022692"/>
    </source>
</evidence>
<dbReference type="InParanoid" id="F7Q1B8"/>
<keyword evidence="7" id="KW-0131">Cell cycle</keyword>
<dbReference type="STRING" id="1033810.HLPCO_001174"/>
<dbReference type="Gene3D" id="3.40.50.10960">
    <property type="match status" value="1"/>
</dbReference>
<protein>
    <submittedName>
        <fullName evidence="10">Cell division protein DivIB</fullName>
    </submittedName>
</protein>
<evidence type="ECO:0000313" key="10">
    <source>
        <dbReference type="EMBL" id="ERJ12834.1"/>
    </source>
</evidence>
<name>F7Q1B8_9MOLU</name>
<dbReference type="InterPro" id="IPR010916">
    <property type="entry name" value="TonB_box_CS"/>
</dbReference>
<dbReference type="eggNOG" id="COG1589">
    <property type="taxonomic scope" value="Bacteria"/>
</dbReference>
<dbReference type="EMBL" id="AFNU02000003">
    <property type="protein sequence ID" value="ERJ12834.1"/>
    <property type="molecule type" value="Genomic_DNA"/>
</dbReference>
<keyword evidence="6 8" id="KW-0472">Membrane</keyword>
<feature type="domain" description="POTRA" evidence="9">
    <location>
        <begin position="35"/>
        <end position="103"/>
    </location>
</feature>
<evidence type="ECO:0000256" key="8">
    <source>
        <dbReference type="SAM" id="Phobius"/>
    </source>
</evidence>
<keyword evidence="3 10" id="KW-0132">Cell division</keyword>
<comment type="caution">
    <text evidence="10">The sequence shown here is derived from an EMBL/GenBank/DDBJ whole genome shotgun (WGS) entry which is preliminary data.</text>
</comment>
<dbReference type="Gene3D" id="3.10.20.310">
    <property type="entry name" value="membrane protein fhac"/>
    <property type="match status" value="1"/>
</dbReference>
<dbReference type="PANTHER" id="PTHR37820:SF1">
    <property type="entry name" value="CELL DIVISION PROTEIN FTSQ"/>
    <property type="match status" value="1"/>
</dbReference>
<dbReference type="PROSITE" id="PS51779">
    <property type="entry name" value="POTRA"/>
    <property type="match status" value="1"/>
</dbReference>
<dbReference type="GO" id="GO:0005886">
    <property type="term" value="C:plasma membrane"/>
    <property type="evidence" value="ECO:0007669"/>
    <property type="project" value="TreeGrafter"/>
</dbReference>
<reference evidence="10 11" key="1">
    <citation type="journal article" date="2011" name="J. Bacteriol.">
        <title>Genome sequence of Haloplasma contractile, an unusual contractile bacterium from a deep-sea anoxic brine lake.</title>
        <authorList>
            <person name="Antunes A."/>
            <person name="Alam I."/>
            <person name="El Dorry H."/>
            <person name="Siam R."/>
            <person name="Robertson A."/>
            <person name="Bajic V.B."/>
            <person name="Stingl U."/>
        </authorList>
    </citation>
    <scope>NUCLEOTIDE SEQUENCE [LARGE SCALE GENOMIC DNA]</scope>
    <source>
        <strain evidence="10 11">SSD-17B</strain>
    </source>
</reference>
<dbReference type="InterPro" id="IPR013685">
    <property type="entry name" value="POTRA_FtsQ_type"/>
</dbReference>
<gene>
    <name evidence="10" type="primary">divIB</name>
    <name evidence="10" type="ORF">HLPCO_001174</name>
</gene>
<evidence type="ECO:0000256" key="6">
    <source>
        <dbReference type="ARBA" id="ARBA00023136"/>
    </source>
</evidence>
<keyword evidence="11" id="KW-1185">Reference proteome</keyword>
<evidence type="ECO:0000256" key="7">
    <source>
        <dbReference type="ARBA" id="ARBA00023306"/>
    </source>
</evidence>
<dbReference type="FunCoup" id="F7Q1B8">
    <property type="interactions" value="3"/>
</dbReference>
<accession>F7Q1B8</accession>
<dbReference type="Proteomes" id="UP000005707">
    <property type="component" value="Unassembled WGS sequence"/>
</dbReference>
<dbReference type="PROSITE" id="PS00430">
    <property type="entry name" value="TONB_DEPENDENT_REC_1"/>
    <property type="match status" value="1"/>
</dbReference>
<comment type="subcellular location">
    <subcellularLocation>
        <location evidence="1">Membrane</location>
    </subcellularLocation>
</comment>
<dbReference type="OrthoDB" id="1819027at2"/>
<evidence type="ECO:0000256" key="1">
    <source>
        <dbReference type="ARBA" id="ARBA00004370"/>
    </source>
</evidence>
<evidence type="ECO:0000259" key="9">
    <source>
        <dbReference type="PROSITE" id="PS51779"/>
    </source>
</evidence>
<keyword evidence="2" id="KW-1003">Cell membrane</keyword>
<keyword evidence="4 8" id="KW-0812">Transmembrane</keyword>
<proteinExistence type="predicted"/>
<dbReference type="AlphaFoldDB" id="F7Q1B8"/>
<evidence type="ECO:0000256" key="3">
    <source>
        <dbReference type="ARBA" id="ARBA00022618"/>
    </source>
</evidence>
<dbReference type="InterPro" id="IPR034746">
    <property type="entry name" value="POTRA"/>
</dbReference>